<feature type="non-terminal residue" evidence="2">
    <location>
        <position position="1"/>
    </location>
</feature>
<evidence type="ECO:0000313" key="3">
    <source>
        <dbReference type="Proteomes" id="UP001165082"/>
    </source>
</evidence>
<dbReference type="Proteomes" id="UP001165082">
    <property type="component" value="Unassembled WGS sequence"/>
</dbReference>
<organism evidence="2 3">
    <name type="scientific">Triparma retinervis</name>
    <dbReference type="NCBI Taxonomy" id="2557542"/>
    <lineage>
        <taxon>Eukaryota</taxon>
        <taxon>Sar</taxon>
        <taxon>Stramenopiles</taxon>
        <taxon>Ochrophyta</taxon>
        <taxon>Bolidophyceae</taxon>
        <taxon>Parmales</taxon>
        <taxon>Triparmaceae</taxon>
        <taxon>Triparma</taxon>
    </lineage>
</organism>
<sequence>SFAFDPLSAPQYPTVPLGSEYPFASKATEGKKWTWKDEHRKIVISESPYNDLAGPLRPSNVPTAMERAERKMLNIKKRLGIPDVGLVEGLDPCAKRKKDGTWYKRDELEAQERSSKKNKKKKKAPPLANAGGGGGSITSDSLSMAASLASTHNSGSTRRSDGRRRGFSVGTTLKKKGVNPAL</sequence>
<reference evidence="2" key="1">
    <citation type="submission" date="2022-07" db="EMBL/GenBank/DDBJ databases">
        <title>Genome analysis of Parmales, a sister group of diatoms, reveals the evolutionary specialization of diatoms from phago-mixotrophs to photoautotrophs.</title>
        <authorList>
            <person name="Ban H."/>
            <person name="Sato S."/>
            <person name="Yoshikawa S."/>
            <person name="Kazumasa Y."/>
            <person name="Nakamura Y."/>
            <person name="Ichinomiya M."/>
            <person name="Saitoh K."/>
            <person name="Sato N."/>
            <person name="Blanc-Mathieu R."/>
            <person name="Endo H."/>
            <person name="Kuwata A."/>
            <person name="Ogata H."/>
        </authorList>
    </citation>
    <scope>NUCLEOTIDE SEQUENCE</scope>
</reference>
<feature type="non-terminal residue" evidence="2">
    <location>
        <position position="182"/>
    </location>
</feature>
<feature type="region of interest" description="Disordered" evidence="1">
    <location>
        <begin position="98"/>
        <end position="182"/>
    </location>
</feature>
<gene>
    <name evidence="2" type="ORF">TrRE_jg7877</name>
</gene>
<dbReference type="AlphaFoldDB" id="A0A9W7EA97"/>
<feature type="compositionally biased region" description="Low complexity" evidence="1">
    <location>
        <begin position="139"/>
        <end position="157"/>
    </location>
</feature>
<feature type="compositionally biased region" description="Basic and acidic residues" evidence="1">
    <location>
        <begin position="99"/>
        <end position="115"/>
    </location>
</feature>
<name>A0A9W7EA97_9STRA</name>
<accession>A0A9W7EA97</accession>
<evidence type="ECO:0000313" key="2">
    <source>
        <dbReference type="EMBL" id="GMH70730.1"/>
    </source>
</evidence>
<evidence type="ECO:0000256" key="1">
    <source>
        <dbReference type="SAM" id="MobiDB-lite"/>
    </source>
</evidence>
<proteinExistence type="predicted"/>
<feature type="compositionally biased region" description="Basic residues" evidence="1">
    <location>
        <begin position="173"/>
        <end position="182"/>
    </location>
</feature>
<comment type="caution">
    <text evidence="2">The sequence shown here is derived from an EMBL/GenBank/DDBJ whole genome shotgun (WGS) entry which is preliminary data.</text>
</comment>
<dbReference type="EMBL" id="BRXZ01002814">
    <property type="protein sequence ID" value="GMH70730.1"/>
    <property type="molecule type" value="Genomic_DNA"/>
</dbReference>
<protein>
    <submittedName>
        <fullName evidence="2">Uncharacterized protein</fullName>
    </submittedName>
</protein>
<keyword evidence="3" id="KW-1185">Reference proteome</keyword>